<evidence type="ECO:0000313" key="2">
    <source>
        <dbReference type="EMBL" id="ETV87524.1"/>
    </source>
</evidence>
<dbReference type="EMBL" id="KI913115">
    <property type="protein sequence ID" value="ETV87524.1"/>
    <property type="molecule type" value="Genomic_DNA"/>
</dbReference>
<evidence type="ECO:0000256" key="1">
    <source>
        <dbReference type="SAM" id="MobiDB-lite"/>
    </source>
</evidence>
<reference evidence="2" key="1">
    <citation type="submission" date="2013-12" db="EMBL/GenBank/DDBJ databases">
        <title>The Genome Sequence of Aphanomyces astaci APO3.</title>
        <authorList>
            <consortium name="The Broad Institute Genomics Platform"/>
            <person name="Russ C."/>
            <person name="Tyler B."/>
            <person name="van West P."/>
            <person name="Dieguez-Uribeondo J."/>
            <person name="Young S.K."/>
            <person name="Zeng Q."/>
            <person name="Gargeya S."/>
            <person name="Fitzgerald M."/>
            <person name="Abouelleil A."/>
            <person name="Alvarado L."/>
            <person name="Chapman S.B."/>
            <person name="Gainer-Dewar J."/>
            <person name="Goldberg J."/>
            <person name="Griggs A."/>
            <person name="Gujja S."/>
            <person name="Hansen M."/>
            <person name="Howarth C."/>
            <person name="Imamovic A."/>
            <person name="Ireland A."/>
            <person name="Larimer J."/>
            <person name="McCowan C."/>
            <person name="Murphy C."/>
            <person name="Pearson M."/>
            <person name="Poon T.W."/>
            <person name="Priest M."/>
            <person name="Roberts A."/>
            <person name="Saif S."/>
            <person name="Shea T."/>
            <person name="Sykes S."/>
            <person name="Wortman J."/>
            <person name="Nusbaum C."/>
            <person name="Birren B."/>
        </authorList>
    </citation>
    <scope>NUCLEOTIDE SEQUENCE [LARGE SCALE GENOMIC DNA]</scope>
    <source>
        <strain evidence="2">APO3</strain>
    </source>
</reference>
<proteinExistence type="predicted"/>
<feature type="region of interest" description="Disordered" evidence="1">
    <location>
        <begin position="1"/>
        <end position="24"/>
    </location>
</feature>
<feature type="region of interest" description="Disordered" evidence="1">
    <location>
        <begin position="127"/>
        <end position="274"/>
    </location>
</feature>
<dbReference type="GeneID" id="20803061"/>
<feature type="compositionally biased region" description="Polar residues" evidence="1">
    <location>
        <begin position="221"/>
        <end position="235"/>
    </location>
</feature>
<name>W4H8B7_APHAT</name>
<dbReference type="VEuPathDB" id="FungiDB:H257_01065"/>
<organism evidence="2">
    <name type="scientific">Aphanomyces astaci</name>
    <name type="common">Crayfish plague agent</name>
    <dbReference type="NCBI Taxonomy" id="112090"/>
    <lineage>
        <taxon>Eukaryota</taxon>
        <taxon>Sar</taxon>
        <taxon>Stramenopiles</taxon>
        <taxon>Oomycota</taxon>
        <taxon>Saprolegniomycetes</taxon>
        <taxon>Saprolegniales</taxon>
        <taxon>Verrucalvaceae</taxon>
        <taxon>Aphanomyces</taxon>
    </lineage>
</organism>
<accession>W4H8B7</accession>
<sequence>MADQIRDLDRQQRPYEEEVAEDEERYQVEVAAHREASRALATATQRFPDVVPAFLDWFSAHFRVMSGPVFDQLLEAWVRDDRALFEDNCENLSVFAFPTRQPPSTRARGRICGVSYDNWSAVLARDQRSQSPAVPTLPTLTSQSGAAPYQGSPGPTSTMILVTGASSGAADASVSTKSGSSMNPGTTGTESADASSSLGSTSGLRGEPQGRFRPQGLRASTPPSKRPSPNTSTQLTKKDRRSDPDAAGPLGASLPPRAIRRMPPWSRGALGTNGENWTVPSGRFGRTDREVEALMGPLLGIAGSLFRVVQAYGVQLLCFLCYPHSYWPEFIREGVWPVVPFLSRSKPLAPPFMSVLSWLHGRTLRAKLLKRFAPGNPAVSTREAISSAIGWMIQEAISARDAGNVGGVIRSSWARIRIPQSVLSGHVAPLGIPTLAVNPVVLDDSSEGSRADVD</sequence>
<feature type="compositionally biased region" description="Low complexity" evidence="1">
    <location>
        <begin position="162"/>
        <end position="176"/>
    </location>
</feature>
<feature type="compositionally biased region" description="Polar residues" evidence="1">
    <location>
        <begin position="177"/>
        <end position="190"/>
    </location>
</feature>
<dbReference type="AlphaFoldDB" id="W4H8B7"/>
<gene>
    <name evidence="2" type="ORF">H257_01065</name>
</gene>
<protein>
    <submittedName>
        <fullName evidence="2">Uncharacterized protein</fullName>
    </submittedName>
</protein>
<dbReference type="RefSeq" id="XP_009822387.1">
    <property type="nucleotide sequence ID" value="XM_009824085.1"/>
</dbReference>
<feature type="compositionally biased region" description="Polar residues" evidence="1">
    <location>
        <begin position="129"/>
        <end position="145"/>
    </location>
</feature>
<feature type="compositionally biased region" description="Low complexity" evidence="1">
    <location>
        <begin position="191"/>
        <end position="204"/>
    </location>
</feature>
<feature type="compositionally biased region" description="Basic and acidic residues" evidence="1">
    <location>
        <begin position="1"/>
        <end position="16"/>
    </location>
</feature>